<accession>A0A7Y9FFN9</accession>
<evidence type="ECO:0000313" key="4">
    <source>
        <dbReference type="Proteomes" id="UP000618382"/>
    </source>
</evidence>
<dbReference type="EMBL" id="JACCBK010000001">
    <property type="protein sequence ID" value="NYD86293.1"/>
    <property type="molecule type" value="Genomic_DNA"/>
</dbReference>
<comment type="caution">
    <text evidence="2">The sequence shown here is derived from an EMBL/GenBank/DDBJ whole genome shotgun (WGS) entry which is preliminary data.</text>
</comment>
<proteinExistence type="predicted"/>
<evidence type="ECO:0000313" key="1">
    <source>
        <dbReference type="EMBL" id="GIG32816.1"/>
    </source>
</evidence>
<name>A0A7Y9FFN9_9CELL</name>
<dbReference type="PANTHER" id="PTHR38479">
    <property type="entry name" value="LMO0824 PROTEIN"/>
    <property type="match status" value="1"/>
</dbReference>
<protein>
    <recommendedName>
        <fullName evidence="5">Winged helix DNA-binding domain-containing protein</fullName>
    </recommendedName>
</protein>
<reference evidence="1 4" key="2">
    <citation type="submission" date="2021-01" db="EMBL/GenBank/DDBJ databases">
        <title>Whole genome shotgun sequence of Cellulomonas oligotrophica NBRC 109435.</title>
        <authorList>
            <person name="Komaki H."/>
            <person name="Tamura T."/>
        </authorList>
    </citation>
    <scope>NUCLEOTIDE SEQUENCE [LARGE SCALE GENOMIC DNA]</scope>
    <source>
        <strain evidence="1 4">NBRC 109435</strain>
    </source>
</reference>
<dbReference type="RefSeq" id="WP_140457948.1">
    <property type="nucleotide sequence ID" value="NZ_BAABFI010000001.1"/>
</dbReference>
<dbReference type="EMBL" id="BONN01000004">
    <property type="protein sequence ID" value="GIG32816.1"/>
    <property type="molecule type" value="Genomic_DNA"/>
</dbReference>
<gene>
    <name evidence="2" type="ORF">BKA21_001842</name>
    <name evidence="1" type="ORF">Col01nite_19750</name>
</gene>
<evidence type="ECO:0008006" key="5">
    <source>
        <dbReference type="Google" id="ProtNLM"/>
    </source>
</evidence>
<keyword evidence="4" id="KW-1185">Reference proteome</keyword>
<dbReference type="InterPro" id="IPR009351">
    <property type="entry name" value="AlkZ-like"/>
</dbReference>
<sequence length="377" mass="40909">MILTADDLNRATLARQMLLVREDVPVEDAVRRVLALQAQDAAGPYVALANRVAGFDPAAVDDAYAAARLVRSTLLRITIHTVHADDHATLHAAVLPTLRASCLNDPRFTVSGLTPADADDVVAGLRALTTVPRTQDEIDAWLRGRVGPDAAPAVWWAVRRFARLRHVPDGSTWAFARRRTYAATGDDAEPDRTQALAAYALRWFAAFGPGTVADVAQAAMVRRGDVRAALETVPGALVEVTGPDGRPLLDLPDAPRPDGRAPAPPRLLGMWDSVLLAHHDRSRVVPPQHRAHVTRRNGDVLPTLLVDGRVAGVWRLVDDGVEATAFDPLPDDAWDGLAEEASRLLAWASPRDPALFARHTHWWASLPTDAQRRVLPA</sequence>
<organism evidence="2 3">
    <name type="scientific">Cellulomonas oligotrophica</name>
    <dbReference type="NCBI Taxonomy" id="931536"/>
    <lineage>
        <taxon>Bacteria</taxon>
        <taxon>Bacillati</taxon>
        <taxon>Actinomycetota</taxon>
        <taxon>Actinomycetes</taxon>
        <taxon>Micrococcales</taxon>
        <taxon>Cellulomonadaceae</taxon>
        <taxon>Cellulomonas</taxon>
    </lineage>
</organism>
<dbReference type="Pfam" id="PF06224">
    <property type="entry name" value="AlkZ-like"/>
    <property type="match status" value="1"/>
</dbReference>
<dbReference type="Proteomes" id="UP000618382">
    <property type="component" value="Unassembled WGS sequence"/>
</dbReference>
<dbReference type="Proteomes" id="UP000577956">
    <property type="component" value="Unassembled WGS sequence"/>
</dbReference>
<dbReference type="PANTHER" id="PTHR38479:SF2">
    <property type="entry name" value="WINGED HELIX DNA-BINDING DOMAIN-CONTAINING PROTEIN"/>
    <property type="match status" value="1"/>
</dbReference>
<dbReference type="AlphaFoldDB" id="A0A7Y9FFN9"/>
<reference evidence="2 3" key="1">
    <citation type="submission" date="2020-07" db="EMBL/GenBank/DDBJ databases">
        <title>Sequencing the genomes of 1000 actinobacteria strains.</title>
        <authorList>
            <person name="Klenk H.-P."/>
        </authorList>
    </citation>
    <scope>NUCLEOTIDE SEQUENCE [LARGE SCALE GENOMIC DNA]</scope>
    <source>
        <strain evidence="2 3">DSM 24482</strain>
    </source>
</reference>
<evidence type="ECO:0000313" key="3">
    <source>
        <dbReference type="Proteomes" id="UP000577956"/>
    </source>
</evidence>
<evidence type="ECO:0000313" key="2">
    <source>
        <dbReference type="EMBL" id="NYD86293.1"/>
    </source>
</evidence>